<feature type="compositionally biased region" description="Polar residues" evidence="1">
    <location>
        <begin position="171"/>
        <end position="180"/>
    </location>
</feature>
<proteinExistence type="predicted"/>
<keyword evidence="2" id="KW-0472">Membrane</keyword>
<feature type="transmembrane region" description="Helical" evidence="2">
    <location>
        <begin position="63"/>
        <end position="85"/>
    </location>
</feature>
<accession>A0AAV4IEX0</accession>
<comment type="caution">
    <text evidence="3">The sequence shown here is derived from an EMBL/GenBank/DDBJ whole genome shotgun (WGS) entry which is preliminary data.</text>
</comment>
<evidence type="ECO:0000313" key="3">
    <source>
        <dbReference type="EMBL" id="GFS08579.1"/>
    </source>
</evidence>
<protein>
    <submittedName>
        <fullName evidence="3">Uncharacterized protein</fullName>
    </submittedName>
</protein>
<evidence type="ECO:0000256" key="2">
    <source>
        <dbReference type="SAM" id="Phobius"/>
    </source>
</evidence>
<keyword evidence="2" id="KW-1133">Transmembrane helix</keyword>
<name>A0AAV4IEX0_9GAST</name>
<dbReference type="Proteomes" id="UP000762676">
    <property type="component" value="Unassembled WGS sequence"/>
</dbReference>
<keyword evidence="2" id="KW-0812">Transmembrane</keyword>
<feature type="transmembrane region" description="Helical" evidence="2">
    <location>
        <begin position="28"/>
        <end position="51"/>
    </location>
</feature>
<evidence type="ECO:0000313" key="4">
    <source>
        <dbReference type="Proteomes" id="UP000762676"/>
    </source>
</evidence>
<organism evidence="3 4">
    <name type="scientific">Elysia marginata</name>
    <dbReference type="NCBI Taxonomy" id="1093978"/>
    <lineage>
        <taxon>Eukaryota</taxon>
        <taxon>Metazoa</taxon>
        <taxon>Spiralia</taxon>
        <taxon>Lophotrochozoa</taxon>
        <taxon>Mollusca</taxon>
        <taxon>Gastropoda</taxon>
        <taxon>Heterobranchia</taxon>
        <taxon>Euthyneura</taxon>
        <taxon>Panpulmonata</taxon>
        <taxon>Sacoglossa</taxon>
        <taxon>Placobranchoidea</taxon>
        <taxon>Plakobranchidae</taxon>
        <taxon>Elysia</taxon>
    </lineage>
</organism>
<dbReference type="AlphaFoldDB" id="A0AAV4IEX0"/>
<evidence type="ECO:0000256" key="1">
    <source>
        <dbReference type="SAM" id="MobiDB-lite"/>
    </source>
</evidence>
<sequence length="180" mass="18665">MKSTPKDEFAFTVVSLPTDDDDSNCREAWIGVVFVLVFVAVGAILVVLYFNCCCEIGKGTARIALTSTGLVAGLALVICLAVYLGECESHLKSGETAVAIIGIVVAAGMTIFIIACMGYSKSKNGDLFGAVSLCSQSHTVTTPSSELPLKNGKGSEGDSPSVKLEPLLEPGNTSPTKTAI</sequence>
<gene>
    <name evidence="3" type="ORF">ElyMa_003017500</name>
</gene>
<reference evidence="3 4" key="1">
    <citation type="journal article" date="2021" name="Elife">
        <title>Chloroplast acquisition without the gene transfer in kleptoplastic sea slugs, Plakobranchus ocellatus.</title>
        <authorList>
            <person name="Maeda T."/>
            <person name="Takahashi S."/>
            <person name="Yoshida T."/>
            <person name="Shimamura S."/>
            <person name="Takaki Y."/>
            <person name="Nagai Y."/>
            <person name="Toyoda A."/>
            <person name="Suzuki Y."/>
            <person name="Arimoto A."/>
            <person name="Ishii H."/>
            <person name="Satoh N."/>
            <person name="Nishiyama T."/>
            <person name="Hasebe M."/>
            <person name="Maruyama T."/>
            <person name="Minagawa J."/>
            <person name="Obokata J."/>
            <person name="Shigenobu S."/>
        </authorList>
    </citation>
    <scope>NUCLEOTIDE SEQUENCE [LARGE SCALE GENOMIC DNA]</scope>
</reference>
<feature type="transmembrane region" description="Helical" evidence="2">
    <location>
        <begin position="97"/>
        <end position="119"/>
    </location>
</feature>
<dbReference type="EMBL" id="BMAT01006225">
    <property type="protein sequence ID" value="GFS08579.1"/>
    <property type="molecule type" value="Genomic_DNA"/>
</dbReference>
<feature type="region of interest" description="Disordered" evidence="1">
    <location>
        <begin position="140"/>
        <end position="180"/>
    </location>
</feature>
<keyword evidence="4" id="KW-1185">Reference proteome</keyword>